<feature type="compositionally biased region" description="Polar residues" evidence="1">
    <location>
        <begin position="194"/>
        <end position="206"/>
    </location>
</feature>
<comment type="caution">
    <text evidence="3">The sequence shown here is derived from an EMBL/GenBank/DDBJ whole genome shotgun (WGS) entry which is preliminary data.</text>
</comment>
<feature type="compositionally biased region" description="Gly residues" evidence="1">
    <location>
        <begin position="180"/>
        <end position="191"/>
    </location>
</feature>
<sequence>MNLQRISLEEIDIYAGTQTRVATNDEAVSGYAEDMKQGDRFPPIVLFFDGSKYYLADGFHRFLAAKRIEEKDIEANVCEGSRTDALIAALGANATNGLYRTNADKRHAVEIALEEWTGHSNAYLADICKVSIELVRRVRKSMGLDNPDKVIGKDGKSYPTGIERTPRHGGEEREKNDGSSGEGAGGGGGGSAPSKKNANYSDTAGGTRNEIEEEARKMIRDGEMDPRELDTLPTAIPNDYAVAAIGILDRMKKEDPKYPAALDRLEKWINQRRAELLVASEKAE</sequence>
<dbReference type="SUPFAM" id="SSF110849">
    <property type="entry name" value="ParB/Sulfiredoxin"/>
    <property type="match status" value="1"/>
</dbReference>
<keyword evidence="4" id="KW-1185">Reference proteome</keyword>
<reference evidence="3" key="1">
    <citation type="submission" date="2021-01" db="EMBL/GenBank/DDBJ databases">
        <title>Modified the classification status of verrucomicrobia.</title>
        <authorList>
            <person name="Feng X."/>
        </authorList>
    </citation>
    <scope>NUCLEOTIDE SEQUENCE</scope>
    <source>
        <strain evidence="3">KCTC 13126</strain>
    </source>
</reference>
<dbReference type="Proteomes" id="UP000617628">
    <property type="component" value="Unassembled WGS sequence"/>
</dbReference>
<feature type="domain" description="ParB-like N-terminal" evidence="2">
    <location>
        <begin position="4"/>
        <end position="94"/>
    </location>
</feature>
<dbReference type="SMART" id="SM00470">
    <property type="entry name" value="ParB"/>
    <property type="match status" value="1"/>
</dbReference>
<proteinExistence type="predicted"/>
<name>A0A934RU08_9BACT</name>
<organism evidence="3 4">
    <name type="scientific">Pelagicoccus mobilis</name>
    <dbReference type="NCBI Taxonomy" id="415221"/>
    <lineage>
        <taxon>Bacteria</taxon>
        <taxon>Pseudomonadati</taxon>
        <taxon>Verrucomicrobiota</taxon>
        <taxon>Opitutia</taxon>
        <taxon>Puniceicoccales</taxon>
        <taxon>Pelagicoccaceae</taxon>
        <taxon>Pelagicoccus</taxon>
    </lineage>
</organism>
<feature type="region of interest" description="Disordered" evidence="1">
    <location>
        <begin position="145"/>
        <end position="211"/>
    </location>
</feature>
<evidence type="ECO:0000256" key="1">
    <source>
        <dbReference type="SAM" id="MobiDB-lite"/>
    </source>
</evidence>
<dbReference type="Pfam" id="PF02195">
    <property type="entry name" value="ParB_N"/>
    <property type="match status" value="1"/>
</dbReference>
<evidence type="ECO:0000259" key="2">
    <source>
        <dbReference type="SMART" id="SM00470"/>
    </source>
</evidence>
<protein>
    <submittedName>
        <fullName evidence="3">ParB-like nuclease domain-containing protein</fullName>
    </submittedName>
</protein>
<evidence type="ECO:0000313" key="4">
    <source>
        <dbReference type="Proteomes" id="UP000617628"/>
    </source>
</evidence>
<dbReference type="EMBL" id="JAENIL010000002">
    <property type="protein sequence ID" value="MBK1875385.1"/>
    <property type="molecule type" value="Genomic_DNA"/>
</dbReference>
<dbReference type="InterPro" id="IPR036086">
    <property type="entry name" value="ParB/Sulfiredoxin_sf"/>
</dbReference>
<dbReference type="RefSeq" id="WP_200353603.1">
    <property type="nucleotide sequence ID" value="NZ_JAENIL010000002.1"/>
</dbReference>
<feature type="compositionally biased region" description="Basic and acidic residues" evidence="1">
    <location>
        <begin position="146"/>
        <end position="156"/>
    </location>
</feature>
<dbReference type="AlphaFoldDB" id="A0A934RU08"/>
<accession>A0A934RU08</accession>
<dbReference type="Gene3D" id="3.90.1530.10">
    <property type="entry name" value="Conserved hypothetical protein from pyrococcus furiosus pfu- 392566-001, ParB domain"/>
    <property type="match status" value="1"/>
</dbReference>
<dbReference type="CDD" id="cd16387">
    <property type="entry name" value="ParB_N_Srx"/>
    <property type="match status" value="1"/>
</dbReference>
<dbReference type="InterPro" id="IPR003115">
    <property type="entry name" value="ParB_N"/>
</dbReference>
<feature type="compositionally biased region" description="Basic and acidic residues" evidence="1">
    <location>
        <begin position="164"/>
        <end position="177"/>
    </location>
</feature>
<gene>
    <name evidence="3" type="ORF">JIN87_00825</name>
</gene>
<evidence type="ECO:0000313" key="3">
    <source>
        <dbReference type="EMBL" id="MBK1875385.1"/>
    </source>
</evidence>